<keyword evidence="10" id="KW-0472">Membrane</keyword>
<dbReference type="SMART" id="SM00666">
    <property type="entry name" value="PB1"/>
    <property type="match status" value="1"/>
</dbReference>
<dbReference type="GO" id="GO:0005938">
    <property type="term" value="C:cell cortex"/>
    <property type="evidence" value="ECO:0007669"/>
    <property type="project" value="TreeGrafter"/>
</dbReference>
<dbReference type="PROSITE" id="PS51745">
    <property type="entry name" value="PB1"/>
    <property type="match status" value="1"/>
</dbReference>
<feature type="compositionally biased region" description="Polar residues" evidence="12">
    <location>
        <begin position="410"/>
        <end position="419"/>
    </location>
</feature>
<evidence type="ECO:0000313" key="16">
    <source>
        <dbReference type="Proteomes" id="UP000518266"/>
    </source>
</evidence>
<evidence type="ECO:0000259" key="14">
    <source>
        <dbReference type="PROSITE" id="PS51745"/>
    </source>
</evidence>
<keyword evidence="9" id="KW-0965">Cell junction</keyword>
<evidence type="ECO:0000256" key="5">
    <source>
        <dbReference type="ARBA" id="ARBA00022427"/>
    </source>
</evidence>
<gene>
    <name evidence="15" type="ORF">F7725_025124</name>
</gene>
<name>A0A7J5XA87_DISMA</name>
<feature type="domain" description="PB1" evidence="14">
    <location>
        <begin position="18"/>
        <end position="98"/>
    </location>
</feature>
<dbReference type="FunFam" id="2.30.42.10:FF:000030">
    <property type="entry name" value="Partitioning defective 6 homolog beta"/>
    <property type="match status" value="1"/>
</dbReference>
<organism evidence="15 16">
    <name type="scientific">Dissostichus mawsoni</name>
    <name type="common">Antarctic cod</name>
    <dbReference type="NCBI Taxonomy" id="36200"/>
    <lineage>
        <taxon>Eukaryota</taxon>
        <taxon>Metazoa</taxon>
        <taxon>Chordata</taxon>
        <taxon>Craniata</taxon>
        <taxon>Vertebrata</taxon>
        <taxon>Euteleostomi</taxon>
        <taxon>Actinopterygii</taxon>
        <taxon>Neopterygii</taxon>
        <taxon>Teleostei</taxon>
        <taxon>Neoteleostei</taxon>
        <taxon>Acanthomorphata</taxon>
        <taxon>Eupercaria</taxon>
        <taxon>Perciformes</taxon>
        <taxon>Notothenioidei</taxon>
        <taxon>Nototheniidae</taxon>
        <taxon>Dissostichus</taxon>
    </lineage>
</organism>
<evidence type="ECO:0000256" key="4">
    <source>
        <dbReference type="ARBA" id="ARBA00008625"/>
    </source>
</evidence>
<dbReference type="InterPro" id="IPR000270">
    <property type="entry name" value="PB1_dom"/>
</dbReference>
<dbReference type="Gene3D" id="2.30.42.10">
    <property type="match status" value="1"/>
</dbReference>
<feature type="region of interest" description="Disordered" evidence="12">
    <location>
        <begin position="313"/>
        <end position="334"/>
    </location>
</feature>
<dbReference type="InterPro" id="IPR053793">
    <property type="entry name" value="PB1-like"/>
</dbReference>
<keyword evidence="5" id="KW-0796">Tight junction</keyword>
<proteinExistence type="inferred from homology"/>
<evidence type="ECO:0000256" key="12">
    <source>
        <dbReference type="SAM" id="MobiDB-lite"/>
    </source>
</evidence>
<evidence type="ECO:0000259" key="13">
    <source>
        <dbReference type="PROSITE" id="PS50106"/>
    </source>
</evidence>
<dbReference type="GO" id="GO:0005634">
    <property type="term" value="C:nucleus"/>
    <property type="evidence" value="ECO:0007669"/>
    <property type="project" value="TreeGrafter"/>
</dbReference>
<evidence type="ECO:0000256" key="3">
    <source>
        <dbReference type="ARBA" id="ARBA00004496"/>
    </source>
</evidence>
<dbReference type="InterPro" id="IPR034868">
    <property type="entry name" value="PB1_Par6"/>
</dbReference>
<feature type="region of interest" description="Disordered" evidence="12">
    <location>
        <begin position="367"/>
        <end position="472"/>
    </location>
</feature>
<dbReference type="PANTHER" id="PTHR14102">
    <property type="entry name" value="PAR-6-RELATED"/>
    <property type="match status" value="1"/>
</dbReference>
<dbReference type="OrthoDB" id="5868434at2759"/>
<dbReference type="InterPro" id="IPR051741">
    <property type="entry name" value="PAR6_homolog"/>
</dbReference>
<evidence type="ECO:0000313" key="15">
    <source>
        <dbReference type="EMBL" id="KAF3833920.1"/>
    </source>
</evidence>
<keyword evidence="16" id="KW-1185">Reference proteome</keyword>
<sequence>MNRSFNKSQPLRNAECNAVEVKSKYGAEFRRFSVDRIKPGKFEEFYKLILHIHRIANMEVMIGYADIHGDLLPINNDDNFCKAVSTAHPLLRIFIQRQGRFSLRQLGFFVALLYNHRVRRESKETCQEQEQHEAVKRQLLRARCKLLNWLLIEEIDYASYGSNTLTRRKKPVVALRNNDINRKRPHIRIGMPQDFRPVSSIIDVDILPESHRRVRLYRHGSDKPLGFYIRDGTSVRVTPHGLEKVPGIFISRLVPGGLAESTGLLAVNDEVLEVNGIEVTGKSLDQVTDMMIANSHNLIVTVKPVNQRNNVVRSSRISGSSGQSSDSSGSTGYPSLSVASVGMISSGAHGYQDDLESDEDTDIVIENSIKRPSQRSNASLASTDTNDSFGQAAPPSPPTRPSSVVSTASFHSQPSLNGGSQHHHHHLHHQSSLSYQLHRDLSLHHNPHQQAQLRHHQIQPVHHSSNPALRHSNGSLHKILSSLKTDPRHSLALPRGGVEEDGTVITL</sequence>
<dbReference type="PANTHER" id="PTHR14102:SF3">
    <property type="entry name" value="PARTITIONING DEFECTIVE 6 HOMOLOG GAMMA"/>
    <property type="match status" value="1"/>
</dbReference>
<keyword evidence="8" id="KW-0132">Cell division</keyword>
<dbReference type="CDD" id="cd06403">
    <property type="entry name" value="PB1_Par6"/>
    <property type="match status" value="1"/>
</dbReference>
<dbReference type="GO" id="GO:0007163">
    <property type="term" value="P:establishment or maintenance of cell polarity"/>
    <property type="evidence" value="ECO:0007669"/>
    <property type="project" value="TreeGrafter"/>
</dbReference>
<dbReference type="GO" id="GO:0016324">
    <property type="term" value="C:apical plasma membrane"/>
    <property type="evidence" value="ECO:0007669"/>
    <property type="project" value="TreeGrafter"/>
</dbReference>
<protein>
    <submittedName>
        <fullName evidence="15">Uncharacterized protein</fullName>
    </submittedName>
</protein>
<evidence type="ECO:0000256" key="1">
    <source>
        <dbReference type="ARBA" id="ARBA00004236"/>
    </source>
</evidence>
<evidence type="ECO:0000256" key="6">
    <source>
        <dbReference type="ARBA" id="ARBA00022475"/>
    </source>
</evidence>
<dbReference type="SUPFAM" id="SSF54277">
    <property type="entry name" value="CAD &amp; PB1 domains"/>
    <property type="match status" value="1"/>
</dbReference>
<comment type="similarity">
    <text evidence="4">Belongs to the PAR6 family.</text>
</comment>
<feature type="domain" description="PDZ" evidence="13">
    <location>
        <begin position="213"/>
        <end position="306"/>
    </location>
</feature>
<evidence type="ECO:0000256" key="2">
    <source>
        <dbReference type="ARBA" id="ARBA00004435"/>
    </source>
</evidence>
<dbReference type="Gene3D" id="3.10.20.90">
    <property type="entry name" value="Phosphatidylinositol 3-kinase Catalytic Subunit, Chain A, domain 1"/>
    <property type="match status" value="1"/>
</dbReference>
<dbReference type="AlphaFoldDB" id="A0A7J5XA87"/>
<evidence type="ECO:0000256" key="8">
    <source>
        <dbReference type="ARBA" id="ARBA00022618"/>
    </source>
</evidence>
<dbReference type="InterPro" id="IPR001478">
    <property type="entry name" value="PDZ"/>
</dbReference>
<dbReference type="Proteomes" id="UP000518266">
    <property type="component" value="Unassembled WGS sequence"/>
</dbReference>
<dbReference type="GO" id="GO:0005923">
    <property type="term" value="C:bicellular tight junction"/>
    <property type="evidence" value="ECO:0007669"/>
    <property type="project" value="UniProtKB-SubCell"/>
</dbReference>
<dbReference type="PROSITE" id="PS50106">
    <property type="entry name" value="PDZ"/>
    <property type="match status" value="1"/>
</dbReference>
<accession>A0A7J5XA87</accession>
<evidence type="ECO:0000256" key="10">
    <source>
        <dbReference type="ARBA" id="ARBA00023136"/>
    </source>
</evidence>
<comment type="caution">
    <text evidence="15">The sequence shown here is derived from an EMBL/GenBank/DDBJ whole genome shotgun (WGS) entry which is preliminary data.</text>
</comment>
<evidence type="ECO:0000256" key="9">
    <source>
        <dbReference type="ARBA" id="ARBA00022949"/>
    </source>
</evidence>
<evidence type="ECO:0000256" key="7">
    <source>
        <dbReference type="ARBA" id="ARBA00022490"/>
    </source>
</evidence>
<dbReference type="EMBL" id="JAAKFY010000026">
    <property type="protein sequence ID" value="KAF3833920.1"/>
    <property type="molecule type" value="Genomic_DNA"/>
</dbReference>
<dbReference type="CDD" id="cd06718">
    <property type="entry name" value="PDZ_Par6-like"/>
    <property type="match status" value="1"/>
</dbReference>
<dbReference type="Pfam" id="PF00595">
    <property type="entry name" value="PDZ"/>
    <property type="match status" value="1"/>
</dbReference>
<dbReference type="FunFam" id="3.10.20.90:FF:000031">
    <property type="entry name" value="Partitioning defective 6 homolog alpha"/>
    <property type="match status" value="1"/>
</dbReference>
<evidence type="ECO:0000256" key="11">
    <source>
        <dbReference type="ARBA" id="ARBA00023306"/>
    </source>
</evidence>
<dbReference type="SMART" id="SM00228">
    <property type="entry name" value="PDZ"/>
    <property type="match status" value="1"/>
</dbReference>
<reference evidence="15 16" key="1">
    <citation type="submission" date="2020-03" db="EMBL/GenBank/DDBJ databases">
        <title>Dissostichus mawsoni Genome sequencing and assembly.</title>
        <authorList>
            <person name="Park H."/>
        </authorList>
    </citation>
    <scope>NUCLEOTIDE SEQUENCE [LARGE SCALE GENOMIC DNA]</scope>
    <source>
        <strain evidence="15">DM0001</strain>
        <tissue evidence="15">Muscle</tissue>
    </source>
</reference>
<dbReference type="GO" id="GO:0060341">
    <property type="term" value="P:regulation of cellular localization"/>
    <property type="evidence" value="ECO:0007669"/>
    <property type="project" value="TreeGrafter"/>
</dbReference>
<keyword evidence="11" id="KW-0131">Cell cycle</keyword>
<feature type="compositionally biased region" description="Low complexity" evidence="12">
    <location>
        <begin position="314"/>
        <end position="334"/>
    </location>
</feature>
<feature type="compositionally biased region" description="Polar residues" evidence="12">
    <location>
        <begin position="462"/>
        <end position="472"/>
    </location>
</feature>
<keyword evidence="7" id="KW-0963">Cytoplasm</keyword>
<dbReference type="GO" id="GO:0007098">
    <property type="term" value="P:centrosome cycle"/>
    <property type="evidence" value="ECO:0007669"/>
    <property type="project" value="TreeGrafter"/>
</dbReference>
<dbReference type="Pfam" id="PF00564">
    <property type="entry name" value="PB1"/>
    <property type="match status" value="1"/>
</dbReference>
<dbReference type="SUPFAM" id="SSF50156">
    <property type="entry name" value="PDZ domain-like"/>
    <property type="match status" value="1"/>
</dbReference>
<dbReference type="InterPro" id="IPR036034">
    <property type="entry name" value="PDZ_sf"/>
</dbReference>
<dbReference type="GO" id="GO:0051301">
    <property type="term" value="P:cell division"/>
    <property type="evidence" value="ECO:0007669"/>
    <property type="project" value="UniProtKB-KW"/>
</dbReference>
<comment type="subcellular location">
    <subcellularLocation>
        <location evidence="2">Cell junction</location>
        <location evidence="2">Tight junction</location>
    </subcellularLocation>
    <subcellularLocation>
        <location evidence="1">Cell membrane</location>
    </subcellularLocation>
    <subcellularLocation>
        <location evidence="3">Cytoplasm</location>
    </subcellularLocation>
</comment>
<feature type="compositionally biased region" description="Polar residues" evidence="12">
    <location>
        <begin position="370"/>
        <end position="389"/>
    </location>
</feature>
<keyword evidence="6" id="KW-1003">Cell membrane</keyword>